<keyword evidence="6 17" id="KW-0418">Kinase</keyword>
<dbReference type="AlphaFoldDB" id="A0A7X0JPE1"/>
<sequence length="352" mass="39105">MNYQQLLDSLNTAVVIVDPQLQLLHMNPAAENLLAVSRAQVANQSFLAFFRESDEAITTLQEALQKQNQYTKRRACWLLPNGNQLTIDYSVTPLADQDGLAIEIQPLDRLLRISREEALLSAQETSRNLARNMAHEIKNPLGGIRGAAQLLSKELDSESLKDYTQVIIDEADRLRNLVDRMLGPNQPLQLTAINIHEVLERILTVIHAEVGNKVELLKDYDPSIPDLPADPEQLIQALLNVARNAVQALLEANIETPQITLRSRVQRQFTIGQSFHRLVVRVDIIDNGPGIPDDILSHIFYPMITGRANGTGLGLAISQQLISQHGGLIECESEPGNTQFSIYLPLGKACEP</sequence>
<evidence type="ECO:0000313" key="17">
    <source>
        <dbReference type="EMBL" id="MBB6519860.1"/>
    </source>
</evidence>
<keyword evidence="18" id="KW-1185">Reference proteome</keyword>
<evidence type="ECO:0000256" key="2">
    <source>
        <dbReference type="ARBA" id="ARBA00012438"/>
    </source>
</evidence>
<keyword evidence="9" id="KW-0902">Two-component regulatory system</keyword>
<dbReference type="InterPro" id="IPR003594">
    <property type="entry name" value="HATPase_dom"/>
</dbReference>
<dbReference type="InterPro" id="IPR003661">
    <property type="entry name" value="HisK_dim/P_dom"/>
</dbReference>
<dbReference type="GO" id="GO:0016787">
    <property type="term" value="F:hydrolase activity"/>
    <property type="evidence" value="ECO:0007669"/>
    <property type="project" value="UniProtKB-KW"/>
</dbReference>
<dbReference type="Proteomes" id="UP000528457">
    <property type="component" value="Unassembled WGS sequence"/>
</dbReference>
<protein>
    <recommendedName>
        <fullName evidence="12">Sensory histidine kinase/phosphatase NtrB</fullName>
        <ecNumber evidence="2">2.7.13.3</ecNumber>
    </recommendedName>
    <alternativeName>
        <fullName evidence="13">Nitrogen regulation protein NR(II)</fullName>
    </alternativeName>
    <alternativeName>
        <fullName evidence="14">Nitrogen regulator II</fullName>
    </alternativeName>
</protein>
<evidence type="ECO:0000256" key="7">
    <source>
        <dbReference type="ARBA" id="ARBA00022801"/>
    </source>
</evidence>
<dbReference type="Pfam" id="PF00989">
    <property type="entry name" value="PAS"/>
    <property type="match status" value="1"/>
</dbReference>
<proteinExistence type="predicted"/>
<dbReference type="GO" id="GO:0006355">
    <property type="term" value="P:regulation of DNA-templated transcription"/>
    <property type="evidence" value="ECO:0007669"/>
    <property type="project" value="InterPro"/>
</dbReference>
<dbReference type="InterPro" id="IPR036097">
    <property type="entry name" value="HisK_dim/P_sf"/>
</dbReference>
<dbReference type="PRINTS" id="PR00344">
    <property type="entry name" value="BCTRLSENSOR"/>
</dbReference>
<dbReference type="PANTHER" id="PTHR43065">
    <property type="entry name" value="SENSOR HISTIDINE KINASE"/>
    <property type="match status" value="1"/>
</dbReference>
<dbReference type="SUPFAM" id="SSF47384">
    <property type="entry name" value="Homodimeric domain of signal transducing histidine kinase"/>
    <property type="match status" value="1"/>
</dbReference>
<name>A0A7X0JPE1_9GAMM</name>
<dbReference type="EMBL" id="JACHHT010000001">
    <property type="protein sequence ID" value="MBB6519860.1"/>
    <property type="molecule type" value="Genomic_DNA"/>
</dbReference>
<keyword evidence="4 17" id="KW-0808">Transferase</keyword>
<dbReference type="FunCoup" id="A0A7X0JPE1">
    <property type="interactions" value="101"/>
</dbReference>
<evidence type="ECO:0000256" key="13">
    <source>
        <dbReference type="ARBA" id="ARBA00042313"/>
    </source>
</evidence>
<evidence type="ECO:0000256" key="9">
    <source>
        <dbReference type="ARBA" id="ARBA00023012"/>
    </source>
</evidence>
<dbReference type="SMART" id="SM00387">
    <property type="entry name" value="HATPase_c"/>
    <property type="match status" value="1"/>
</dbReference>
<dbReference type="Gene3D" id="3.30.565.10">
    <property type="entry name" value="Histidine kinase-like ATPase, C-terminal domain"/>
    <property type="match status" value="1"/>
</dbReference>
<evidence type="ECO:0000256" key="14">
    <source>
        <dbReference type="ARBA" id="ARBA00043094"/>
    </source>
</evidence>
<evidence type="ECO:0000256" key="11">
    <source>
        <dbReference type="ARBA" id="ARBA00037696"/>
    </source>
</evidence>
<comment type="catalytic activity">
    <reaction evidence="1">
        <text>ATP + protein L-histidine = ADP + protein N-phospho-L-histidine.</text>
        <dbReference type="EC" id="2.7.13.3"/>
    </reaction>
</comment>
<dbReference type="PROSITE" id="PS50109">
    <property type="entry name" value="HIS_KIN"/>
    <property type="match status" value="1"/>
</dbReference>
<dbReference type="PROSITE" id="PS50112">
    <property type="entry name" value="PAS"/>
    <property type="match status" value="1"/>
</dbReference>
<reference evidence="17 18" key="1">
    <citation type="submission" date="2020-08" db="EMBL/GenBank/DDBJ databases">
        <title>Genomic Encyclopedia of Type Strains, Phase IV (KMG-IV): sequencing the most valuable type-strain genomes for metagenomic binning, comparative biology and taxonomic classification.</title>
        <authorList>
            <person name="Goeker M."/>
        </authorList>
    </citation>
    <scope>NUCLEOTIDE SEQUENCE [LARGE SCALE GENOMIC DNA]</scope>
    <source>
        <strain evidence="17 18">DSM 22368</strain>
    </source>
</reference>
<accession>A0A7X0JPE1</accession>
<evidence type="ECO:0000256" key="8">
    <source>
        <dbReference type="ARBA" id="ARBA00022840"/>
    </source>
</evidence>
<keyword evidence="10" id="KW-0535">Nitrogen fixation</keyword>
<evidence type="ECO:0000256" key="1">
    <source>
        <dbReference type="ARBA" id="ARBA00000085"/>
    </source>
</evidence>
<evidence type="ECO:0000259" key="15">
    <source>
        <dbReference type="PROSITE" id="PS50109"/>
    </source>
</evidence>
<evidence type="ECO:0000256" key="5">
    <source>
        <dbReference type="ARBA" id="ARBA00022741"/>
    </source>
</evidence>
<dbReference type="InParanoid" id="A0A7X0JPE1"/>
<dbReference type="SMART" id="SM00388">
    <property type="entry name" value="HisKA"/>
    <property type="match status" value="1"/>
</dbReference>
<dbReference type="InterPro" id="IPR013767">
    <property type="entry name" value="PAS_fold"/>
</dbReference>
<organism evidence="17 18">
    <name type="scientific">Pseudoteredinibacter isoporae</name>
    <dbReference type="NCBI Taxonomy" id="570281"/>
    <lineage>
        <taxon>Bacteria</taxon>
        <taxon>Pseudomonadati</taxon>
        <taxon>Pseudomonadota</taxon>
        <taxon>Gammaproteobacteria</taxon>
        <taxon>Cellvibrionales</taxon>
        <taxon>Cellvibrionaceae</taxon>
        <taxon>Pseudoteredinibacter</taxon>
    </lineage>
</organism>
<dbReference type="EC" id="2.7.13.3" evidence="2"/>
<dbReference type="Pfam" id="PF02518">
    <property type="entry name" value="HATPase_c"/>
    <property type="match status" value="1"/>
</dbReference>
<dbReference type="NCBIfam" id="NF008293">
    <property type="entry name" value="PRK11073.1"/>
    <property type="match status" value="1"/>
</dbReference>
<feature type="domain" description="PAS" evidence="16">
    <location>
        <begin position="1"/>
        <end position="54"/>
    </location>
</feature>
<dbReference type="Pfam" id="PF00512">
    <property type="entry name" value="HisKA"/>
    <property type="match status" value="1"/>
</dbReference>
<dbReference type="Gene3D" id="3.30.450.20">
    <property type="entry name" value="PAS domain"/>
    <property type="match status" value="1"/>
</dbReference>
<gene>
    <name evidence="17" type="ORF">HNR48_000138</name>
</gene>
<evidence type="ECO:0000256" key="4">
    <source>
        <dbReference type="ARBA" id="ARBA00022679"/>
    </source>
</evidence>
<evidence type="ECO:0000256" key="10">
    <source>
        <dbReference type="ARBA" id="ARBA00023231"/>
    </source>
</evidence>
<keyword evidence="7" id="KW-0378">Hydrolase</keyword>
<dbReference type="CDD" id="cd00130">
    <property type="entry name" value="PAS"/>
    <property type="match status" value="1"/>
</dbReference>
<dbReference type="SMART" id="SM00091">
    <property type="entry name" value="PAS"/>
    <property type="match status" value="1"/>
</dbReference>
<evidence type="ECO:0000313" key="18">
    <source>
        <dbReference type="Proteomes" id="UP000528457"/>
    </source>
</evidence>
<feature type="domain" description="Histidine kinase" evidence="15">
    <location>
        <begin position="132"/>
        <end position="348"/>
    </location>
</feature>
<dbReference type="InterPro" id="IPR004358">
    <property type="entry name" value="Sig_transdc_His_kin-like_C"/>
</dbReference>
<dbReference type="InterPro" id="IPR036890">
    <property type="entry name" value="HATPase_C_sf"/>
</dbReference>
<dbReference type="GO" id="GO:0005524">
    <property type="term" value="F:ATP binding"/>
    <property type="evidence" value="ECO:0007669"/>
    <property type="project" value="UniProtKB-KW"/>
</dbReference>
<evidence type="ECO:0000256" key="6">
    <source>
        <dbReference type="ARBA" id="ARBA00022777"/>
    </source>
</evidence>
<comment type="caution">
    <text evidence="17">The sequence shown here is derived from an EMBL/GenBank/DDBJ whole genome shotgun (WGS) entry which is preliminary data.</text>
</comment>
<dbReference type="InterPro" id="IPR005467">
    <property type="entry name" value="His_kinase_dom"/>
</dbReference>
<dbReference type="InterPro" id="IPR035965">
    <property type="entry name" value="PAS-like_dom_sf"/>
</dbReference>
<evidence type="ECO:0000256" key="3">
    <source>
        <dbReference type="ARBA" id="ARBA00022553"/>
    </source>
</evidence>
<evidence type="ECO:0000259" key="16">
    <source>
        <dbReference type="PROSITE" id="PS50112"/>
    </source>
</evidence>
<dbReference type="CDD" id="cd00082">
    <property type="entry name" value="HisKA"/>
    <property type="match status" value="1"/>
</dbReference>
<dbReference type="InterPro" id="IPR000014">
    <property type="entry name" value="PAS"/>
</dbReference>
<evidence type="ECO:0000256" key="12">
    <source>
        <dbReference type="ARBA" id="ARBA00039567"/>
    </source>
</evidence>
<keyword evidence="8" id="KW-0067">ATP-binding</keyword>
<comment type="function">
    <text evidence="11">Member of the two-component regulatory system NtrB/NtrC, which controls expression of the nitrogen-regulated (ntr) genes in response to nitrogen limitation. Under conditions of nitrogen limitation, NtrB autophosphorylates and transfers the phosphoryl group to NtrC. In the presence of nitrogen, acts as a phosphatase that dephosphorylates and inactivates NtrC.</text>
</comment>
<dbReference type="GO" id="GO:0000155">
    <property type="term" value="F:phosphorelay sensor kinase activity"/>
    <property type="evidence" value="ECO:0007669"/>
    <property type="project" value="InterPro"/>
</dbReference>
<dbReference type="SUPFAM" id="SSF55874">
    <property type="entry name" value="ATPase domain of HSP90 chaperone/DNA topoisomerase II/histidine kinase"/>
    <property type="match status" value="1"/>
</dbReference>
<dbReference type="Gene3D" id="1.10.287.130">
    <property type="match status" value="1"/>
</dbReference>
<keyword evidence="3" id="KW-0597">Phosphoprotein</keyword>
<keyword evidence="5" id="KW-0547">Nucleotide-binding</keyword>
<dbReference type="NCBIfam" id="TIGR00229">
    <property type="entry name" value="sensory_box"/>
    <property type="match status" value="1"/>
</dbReference>
<dbReference type="SUPFAM" id="SSF55785">
    <property type="entry name" value="PYP-like sensor domain (PAS domain)"/>
    <property type="match status" value="1"/>
</dbReference>
<dbReference type="PANTHER" id="PTHR43065:SF16">
    <property type="entry name" value="SENSORY HISTIDINE KINASE_PHOSPHATASE NTRB"/>
    <property type="match status" value="1"/>
</dbReference>